<keyword evidence="2" id="KW-1185">Reference proteome</keyword>
<comment type="caution">
    <text evidence="1">The sequence shown here is derived from an EMBL/GenBank/DDBJ whole genome shotgun (WGS) entry which is preliminary data.</text>
</comment>
<dbReference type="PANTHER" id="PTHR28494:SF1">
    <property type="entry name" value="RAB7A-INTERACTING MON1-CCZ1 COMPLEX SUBUNIT 1"/>
    <property type="match status" value="1"/>
</dbReference>
<dbReference type="Pfam" id="PF17716">
    <property type="entry name" value="RIMC1"/>
    <property type="match status" value="1"/>
</dbReference>
<accession>A0ABS2YSD2</accession>
<protein>
    <submittedName>
        <fullName evidence="1">CE051 protein</fullName>
    </submittedName>
</protein>
<proteinExistence type="predicted"/>
<dbReference type="Proteomes" id="UP001166052">
    <property type="component" value="Unassembled WGS sequence"/>
</dbReference>
<dbReference type="InterPro" id="IPR037657">
    <property type="entry name" value="RIMC1"/>
</dbReference>
<evidence type="ECO:0000313" key="2">
    <source>
        <dbReference type="Proteomes" id="UP001166052"/>
    </source>
</evidence>
<sequence length="375" mass="43669">MRVFQISHRADQDYVRPRRASEKARSNLEVLWGSDLKQTSGKLLQLTWSQVKSGQEFIGQVEDAKRKKGRRTMDRLRKQFDNEAYHVIPKPSCDFVFMMAVYYTDQGIELKKRILQIENKCSSLSEENQEDDYLQNACATVKKLANYYTQEDENVTLSKLLQDYTQVVLDVTFYEENKLVDQEFPEDISPQKIHELLQELTEPELLVGMLAGGQDVLAVLGKELLECLYWRRGALLYMYCYTLQQRKQWIKSNIPSFLKWLHEGVHFLMRMLQVKNSIQLSDGVVFHDSSTAKLLTEGVFSDTHLLTMMYIGEMCFWAVKYDDCDTSTPDRIKENLNFRDIGKQILSKYVTVCEGPLKGQGWNTENAKEILNFLQ</sequence>
<dbReference type="PANTHER" id="PTHR28494">
    <property type="entry name" value="UPF0600 PROTEIN C5ORF51"/>
    <property type="match status" value="1"/>
</dbReference>
<evidence type="ECO:0000313" key="1">
    <source>
        <dbReference type="EMBL" id="MBN3289394.1"/>
    </source>
</evidence>
<feature type="non-terminal residue" evidence="1">
    <location>
        <position position="1"/>
    </location>
</feature>
<feature type="non-terminal residue" evidence="1">
    <location>
        <position position="375"/>
    </location>
</feature>
<organism evidence="1 2">
    <name type="scientific">Polypterus senegalus</name>
    <name type="common">Senegal bichir</name>
    <dbReference type="NCBI Taxonomy" id="55291"/>
    <lineage>
        <taxon>Eukaryota</taxon>
        <taxon>Metazoa</taxon>
        <taxon>Chordata</taxon>
        <taxon>Craniata</taxon>
        <taxon>Vertebrata</taxon>
        <taxon>Euteleostomi</taxon>
        <taxon>Actinopterygii</taxon>
        <taxon>Polypteriformes</taxon>
        <taxon>Polypteridae</taxon>
        <taxon>Polypterus</taxon>
    </lineage>
</organism>
<reference evidence="1" key="1">
    <citation type="journal article" date="2021" name="Cell">
        <title>Tracing the genetic footprints of vertebrate landing in non-teleost ray-finned fishes.</title>
        <authorList>
            <person name="Bi X."/>
            <person name="Wang K."/>
            <person name="Yang L."/>
            <person name="Pan H."/>
            <person name="Jiang H."/>
            <person name="Wei Q."/>
            <person name="Fang M."/>
            <person name="Yu H."/>
            <person name="Zhu C."/>
            <person name="Cai Y."/>
            <person name="He Y."/>
            <person name="Gan X."/>
            <person name="Zeng H."/>
            <person name="Yu D."/>
            <person name="Zhu Y."/>
            <person name="Jiang H."/>
            <person name="Qiu Q."/>
            <person name="Yang H."/>
            <person name="Zhang Y.E."/>
            <person name="Wang W."/>
            <person name="Zhu M."/>
            <person name="He S."/>
            <person name="Zhang G."/>
        </authorList>
    </citation>
    <scope>NUCLEOTIDE SEQUENCE</scope>
    <source>
        <strain evidence="1">Bchr_001</strain>
    </source>
</reference>
<name>A0ABS2YSD2_POLSE</name>
<gene>
    <name evidence="1" type="ORF">GTO92_0015793</name>
</gene>
<dbReference type="EMBL" id="JAAWVN010002354">
    <property type="protein sequence ID" value="MBN3289394.1"/>
    <property type="molecule type" value="Genomic_DNA"/>
</dbReference>